<evidence type="ECO:0000256" key="1">
    <source>
        <dbReference type="ARBA" id="ARBA00022448"/>
    </source>
</evidence>
<gene>
    <name evidence="10" type="ORF">SAMN05421788_10535</name>
</gene>
<dbReference type="SUPFAM" id="SSF46626">
    <property type="entry name" value="Cytochrome c"/>
    <property type="match status" value="1"/>
</dbReference>
<feature type="domain" description="Cytochrome c" evidence="9">
    <location>
        <begin position="62"/>
        <end position="145"/>
    </location>
</feature>
<accession>A0A1N7QCM3</accession>
<dbReference type="STRING" id="477680.SAMN05421788_10535"/>
<keyword evidence="2 6" id="KW-0349">Heme</keyword>
<dbReference type="PROSITE" id="PS51257">
    <property type="entry name" value="PROKAR_LIPOPROTEIN"/>
    <property type="match status" value="1"/>
</dbReference>
<dbReference type="Gene3D" id="1.10.760.10">
    <property type="entry name" value="Cytochrome c-like domain"/>
    <property type="match status" value="1"/>
</dbReference>
<keyword evidence="5 6" id="KW-0408">Iron</keyword>
<feature type="binding site" description="covalent" evidence="6">
    <location>
        <position position="80"/>
    </location>
    <ligand>
        <name>heme c</name>
        <dbReference type="ChEBI" id="CHEBI:61717"/>
    </ligand>
</feature>
<feature type="binding site" description="covalent" evidence="6">
    <location>
        <position position="76"/>
    </location>
    <ligand>
        <name>heme c</name>
        <dbReference type="ChEBI" id="CHEBI:61717"/>
    </ligand>
</feature>
<organism evidence="10 11">
    <name type="scientific">Filimonas lacunae</name>
    <dbReference type="NCBI Taxonomy" id="477680"/>
    <lineage>
        <taxon>Bacteria</taxon>
        <taxon>Pseudomonadati</taxon>
        <taxon>Bacteroidota</taxon>
        <taxon>Chitinophagia</taxon>
        <taxon>Chitinophagales</taxon>
        <taxon>Chitinophagaceae</taxon>
        <taxon>Filimonas</taxon>
    </lineage>
</organism>
<protein>
    <submittedName>
        <fullName evidence="10">Cytochrome c</fullName>
    </submittedName>
</protein>
<keyword evidence="8" id="KW-0732">Signal</keyword>
<dbReference type="PRINTS" id="PR00606">
    <property type="entry name" value="CYTCHROMECID"/>
</dbReference>
<dbReference type="GO" id="GO:0020037">
    <property type="term" value="F:heme binding"/>
    <property type="evidence" value="ECO:0007669"/>
    <property type="project" value="InterPro"/>
</dbReference>
<feature type="binding site" description="covalent" evidence="6">
    <location>
        <position position="123"/>
    </location>
    <ligand>
        <name>heme c</name>
        <dbReference type="ChEBI" id="CHEBI:61717"/>
    </ligand>
</feature>
<evidence type="ECO:0000256" key="6">
    <source>
        <dbReference type="PIRSR" id="PIRSR602324-1"/>
    </source>
</evidence>
<dbReference type="InterPro" id="IPR036909">
    <property type="entry name" value="Cyt_c-like_dom_sf"/>
</dbReference>
<dbReference type="Proteomes" id="UP000186917">
    <property type="component" value="Unassembled WGS sequence"/>
</dbReference>
<dbReference type="RefSeq" id="WP_076379894.1">
    <property type="nucleotide sequence ID" value="NZ_AP017422.1"/>
</dbReference>
<evidence type="ECO:0000256" key="5">
    <source>
        <dbReference type="ARBA" id="ARBA00023004"/>
    </source>
</evidence>
<sequence length="145" mass="14875">MKQTGTIALIAFTCAALVACGGSSSNLPGADSASANDKAAVAQNTNAAQDTAGKLGTENQGGNAPRAVELMAQSDCLSCHKVREKLVGPSYEEISKKYTTADIDTLASKIIKGGQGSFGQVPMTPHPALSTDDAKAMVKYILSIK</sequence>
<dbReference type="PROSITE" id="PS51007">
    <property type="entry name" value="CYTC"/>
    <property type="match status" value="1"/>
</dbReference>
<evidence type="ECO:0000256" key="3">
    <source>
        <dbReference type="ARBA" id="ARBA00022723"/>
    </source>
</evidence>
<evidence type="ECO:0000256" key="7">
    <source>
        <dbReference type="SAM" id="MobiDB-lite"/>
    </source>
</evidence>
<keyword evidence="11" id="KW-1185">Reference proteome</keyword>
<name>A0A1N7QCM3_9BACT</name>
<dbReference type="AlphaFoldDB" id="A0A1N7QCM3"/>
<comment type="PTM">
    <text evidence="6">Binds 1 heme c group covalently per subunit.</text>
</comment>
<evidence type="ECO:0000256" key="4">
    <source>
        <dbReference type="ARBA" id="ARBA00022982"/>
    </source>
</evidence>
<dbReference type="Pfam" id="PF00034">
    <property type="entry name" value="Cytochrom_C"/>
    <property type="match status" value="1"/>
</dbReference>
<evidence type="ECO:0000256" key="2">
    <source>
        <dbReference type="ARBA" id="ARBA00022617"/>
    </source>
</evidence>
<dbReference type="EMBL" id="FTOR01000005">
    <property type="protein sequence ID" value="SIT20611.1"/>
    <property type="molecule type" value="Genomic_DNA"/>
</dbReference>
<keyword evidence="1" id="KW-0813">Transport</keyword>
<evidence type="ECO:0000259" key="9">
    <source>
        <dbReference type="PROSITE" id="PS51007"/>
    </source>
</evidence>
<feature type="region of interest" description="Disordered" evidence="7">
    <location>
        <begin position="41"/>
        <end position="66"/>
    </location>
</feature>
<evidence type="ECO:0000256" key="8">
    <source>
        <dbReference type="SAM" id="SignalP"/>
    </source>
</evidence>
<dbReference type="InterPro" id="IPR009056">
    <property type="entry name" value="Cyt_c-like_dom"/>
</dbReference>
<feature type="signal peptide" evidence="8">
    <location>
        <begin position="1"/>
        <end position="18"/>
    </location>
</feature>
<dbReference type="GO" id="GO:0005506">
    <property type="term" value="F:iron ion binding"/>
    <property type="evidence" value="ECO:0007669"/>
    <property type="project" value="InterPro"/>
</dbReference>
<reference evidence="11" key="1">
    <citation type="submission" date="2017-01" db="EMBL/GenBank/DDBJ databases">
        <authorList>
            <person name="Varghese N."/>
            <person name="Submissions S."/>
        </authorList>
    </citation>
    <scope>NUCLEOTIDE SEQUENCE [LARGE SCALE GENOMIC DNA]</scope>
    <source>
        <strain evidence="11">DSM 21054</strain>
    </source>
</reference>
<evidence type="ECO:0000313" key="11">
    <source>
        <dbReference type="Proteomes" id="UP000186917"/>
    </source>
</evidence>
<dbReference type="InterPro" id="IPR002324">
    <property type="entry name" value="Cyt_c_ID"/>
</dbReference>
<dbReference type="GO" id="GO:0009055">
    <property type="term" value="F:electron transfer activity"/>
    <property type="evidence" value="ECO:0007669"/>
    <property type="project" value="InterPro"/>
</dbReference>
<keyword evidence="4" id="KW-0249">Electron transport</keyword>
<proteinExistence type="predicted"/>
<dbReference type="OrthoDB" id="9814063at2"/>
<keyword evidence="3 6" id="KW-0479">Metal-binding</keyword>
<evidence type="ECO:0000313" key="10">
    <source>
        <dbReference type="EMBL" id="SIT20611.1"/>
    </source>
</evidence>
<feature type="chain" id="PRO_5012952871" evidence="8">
    <location>
        <begin position="19"/>
        <end position="145"/>
    </location>
</feature>